<comment type="caution">
    <text evidence="3">The sequence shown here is derived from an EMBL/GenBank/DDBJ whole genome shotgun (WGS) entry which is preliminary data.</text>
</comment>
<dbReference type="EMBL" id="QZEY01000035">
    <property type="protein sequence ID" value="RJL19745.1"/>
    <property type="molecule type" value="Genomic_DNA"/>
</dbReference>
<keyword evidence="4" id="KW-1185">Reference proteome</keyword>
<feature type="coiled-coil region" evidence="1">
    <location>
        <begin position="15"/>
        <end position="42"/>
    </location>
</feature>
<evidence type="ECO:0000313" key="3">
    <source>
        <dbReference type="EMBL" id="RJL19745.1"/>
    </source>
</evidence>
<dbReference type="AlphaFoldDB" id="A0A3A4A5H2"/>
<organism evidence="3 4">
    <name type="scientific">Bailinhaonella thermotolerans</name>
    <dbReference type="NCBI Taxonomy" id="1070861"/>
    <lineage>
        <taxon>Bacteria</taxon>
        <taxon>Bacillati</taxon>
        <taxon>Actinomycetota</taxon>
        <taxon>Actinomycetes</taxon>
        <taxon>Streptosporangiales</taxon>
        <taxon>Streptosporangiaceae</taxon>
        <taxon>Bailinhaonella</taxon>
    </lineage>
</organism>
<feature type="region of interest" description="Disordered" evidence="2">
    <location>
        <begin position="43"/>
        <end position="67"/>
    </location>
</feature>
<dbReference type="RefSeq" id="WP_119931890.1">
    <property type="nucleotide sequence ID" value="NZ_QZEY01000035.1"/>
</dbReference>
<keyword evidence="1" id="KW-0175">Coiled coil</keyword>
<sequence length="241" mass="25818">MPHPPALTATARAYLRNLARTARRAEHEVRAAELACEALSLEPPSGAEATTGAGAAATSPWHVTSERRRERAEARLRASREDLAQIAWWYTTAAAAAVSALRHGGDITAADLEARTLYRRDRRPGRGYDQDPGGPPWRAWNRPQLPDPDAVAVGIADLDEPVRDAVTTLRGAYAAAQTAELMYSTELGDSPPETRTPHGAQQRDEAEKIAQLIPEMLVCLAAALAHAALGDEVSANTGAHV</sequence>
<evidence type="ECO:0000256" key="2">
    <source>
        <dbReference type="SAM" id="MobiDB-lite"/>
    </source>
</evidence>
<gene>
    <name evidence="3" type="ORF">D5H75_40170</name>
</gene>
<accession>A0A3A4A5H2</accession>
<dbReference type="Proteomes" id="UP000265768">
    <property type="component" value="Unassembled WGS sequence"/>
</dbReference>
<reference evidence="3 4" key="1">
    <citation type="submission" date="2018-09" db="EMBL/GenBank/DDBJ databases">
        <title>YIM 75507 draft genome.</title>
        <authorList>
            <person name="Tang S."/>
            <person name="Feng Y."/>
        </authorList>
    </citation>
    <scope>NUCLEOTIDE SEQUENCE [LARGE SCALE GENOMIC DNA]</scope>
    <source>
        <strain evidence="3 4">YIM 75507</strain>
    </source>
</reference>
<name>A0A3A4A5H2_9ACTN</name>
<protein>
    <submittedName>
        <fullName evidence="3">Uncharacterized protein</fullName>
    </submittedName>
</protein>
<proteinExistence type="predicted"/>
<feature type="region of interest" description="Disordered" evidence="2">
    <location>
        <begin position="186"/>
        <end position="205"/>
    </location>
</feature>
<evidence type="ECO:0000313" key="4">
    <source>
        <dbReference type="Proteomes" id="UP000265768"/>
    </source>
</evidence>
<evidence type="ECO:0000256" key="1">
    <source>
        <dbReference type="SAM" id="Coils"/>
    </source>
</evidence>
<feature type="compositionally biased region" description="Low complexity" evidence="2">
    <location>
        <begin position="43"/>
        <end position="58"/>
    </location>
</feature>
<feature type="region of interest" description="Disordered" evidence="2">
    <location>
        <begin position="121"/>
        <end position="145"/>
    </location>
</feature>